<accession>A0A6P2BWW7</accession>
<reference evidence="1 2" key="1">
    <citation type="submission" date="2018-11" db="EMBL/GenBank/DDBJ databases">
        <title>Trebonia kvetii gen.nov., sp.nov., a novel acidophilic actinobacterium, and proposal of the new actinobacterial family Treboniaceae fam. nov.</title>
        <authorList>
            <person name="Rapoport D."/>
            <person name="Sagova-Mareckova M."/>
            <person name="Sedlacek I."/>
            <person name="Provaznik J."/>
            <person name="Kralova S."/>
            <person name="Pavlinic D."/>
            <person name="Benes V."/>
            <person name="Kopecky J."/>
        </authorList>
    </citation>
    <scope>NUCLEOTIDE SEQUENCE [LARGE SCALE GENOMIC DNA]</scope>
    <source>
        <strain evidence="1 2">15Tr583</strain>
    </source>
</reference>
<protein>
    <submittedName>
        <fullName evidence="1">Zinc ribbon domain-containing protein</fullName>
    </submittedName>
</protein>
<evidence type="ECO:0000313" key="1">
    <source>
        <dbReference type="EMBL" id="TVZ03217.1"/>
    </source>
</evidence>
<keyword evidence="2" id="KW-1185">Reference proteome</keyword>
<evidence type="ECO:0000313" key="2">
    <source>
        <dbReference type="Proteomes" id="UP000460272"/>
    </source>
</evidence>
<dbReference type="AlphaFoldDB" id="A0A6P2BWW7"/>
<comment type="caution">
    <text evidence="1">The sequence shown here is derived from an EMBL/GenBank/DDBJ whole genome shotgun (WGS) entry which is preliminary data.</text>
</comment>
<dbReference type="EMBL" id="RPFW01000004">
    <property type="protein sequence ID" value="TVZ03217.1"/>
    <property type="molecule type" value="Genomic_DNA"/>
</dbReference>
<gene>
    <name evidence="1" type="ORF">EAS64_22550</name>
</gene>
<dbReference type="RefSeq" id="WP_145855771.1">
    <property type="nucleotide sequence ID" value="NZ_RPFW01000004.1"/>
</dbReference>
<organism evidence="1 2">
    <name type="scientific">Trebonia kvetii</name>
    <dbReference type="NCBI Taxonomy" id="2480626"/>
    <lineage>
        <taxon>Bacteria</taxon>
        <taxon>Bacillati</taxon>
        <taxon>Actinomycetota</taxon>
        <taxon>Actinomycetes</taxon>
        <taxon>Streptosporangiales</taxon>
        <taxon>Treboniaceae</taxon>
        <taxon>Trebonia</taxon>
    </lineage>
</organism>
<proteinExistence type="predicted"/>
<name>A0A6P2BWW7_9ACTN</name>
<sequence length="214" mass="23807">MIIENSIESYLFTCTECGTRWTESFEVSQSVDEEGAIRAFYRHHGTPCEAPAGENVECPRCHSVRARRDPLYGSAEGAEVADVTRAVPGQRAEEDWPGPVRTAGHTWRRFRFSAVVTLDGAGRFRRQYLSDASGLVLRVASCEQPTLRQYFPALVHTEEGRALRPGDKAVSAVVSVPDDDAGSFFQPGQHFTVWDGADIGHGTVKMRLFFGWWP</sequence>
<dbReference type="OrthoDB" id="3872345at2"/>
<dbReference type="Proteomes" id="UP000460272">
    <property type="component" value="Unassembled WGS sequence"/>
</dbReference>